<dbReference type="InterPro" id="IPR014255">
    <property type="entry name" value="Spore_coat_CotS"/>
</dbReference>
<dbReference type="Gene3D" id="3.30.200.20">
    <property type="entry name" value="Phosphorylase Kinase, domain 1"/>
    <property type="match status" value="1"/>
</dbReference>
<dbReference type="InterPro" id="IPR011009">
    <property type="entry name" value="Kinase-like_dom_sf"/>
</dbReference>
<evidence type="ECO:0000313" key="3">
    <source>
        <dbReference type="Proteomes" id="UP000242850"/>
    </source>
</evidence>
<keyword evidence="2" id="KW-0946">Virion</keyword>
<gene>
    <name evidence="2" type="ORF">SAMN05660865_00317</name>
</gene>
<name>A0A1H5SAF7_9CLOT</name>
<keyword evidence="3" id="KW-1185">Reference proteome</keyword>
<dbReference type="Gene3D" id="3.90.1200.10">
    <property type="match status" value="1"/>
</dbReference>
<reference evidence="3" key="1">
    <citation type="submission" date="2016-10" db="EMBL/GenBank/DDBJ databases">
        <authorList>
            <person name="Varghese N."/>
            <person name="Submissions S."/>
        </authorList>
    </citation>
    <scope>NUCLEOTIDE SEQUENCE [LARGE SCALE GENOMIC DNA]</scope>
    <source>
        <strain evidence="3">DSM 5463</strain>
    </source>
</reference>
<dbReference type="Pfam" id="PF01636">
    <property type="entry name" value="APH"/>
    <property type="match status" value="1"/>
</dbReference>
<sequence length="357" mass="43734">MKNKNRITKLKKINNEKLKKLTSILKSKYNIEPKDIEKIRSVYKIYTKDKIYCLKEFKHNNKKVIIGFYFTKYLKDNGFNNIADYFKTIDGREVVKTDKKYYYLTSWINGKECDFSDISVLRKAVELLAKFHLKAKGFEVKSIKLKDNFNNNWEKKILKICDDLREFKRLIENKKIKTQFDEKYLELIEDNLNLCLEILNIFKKEKYKKLCERAKKEKYVCHDSFYYQNLLLDDNNELYLIDLDSIVYDLPAYDLAKFIRRIMNKKRYSWNYEIAKEMLKIYDEIRKIEDDEYEIILGYLLIPHRFWKLGKKRYFKNKEWSEEKYLRKLEKEIRYKEKKEEFANKFINEFLAKEKSS</sequence>
<keyword evidence="2" id="KW-0167">Capsid protein</keyword>
<evidence type="ECO:0000313" key="2">
    <source>
        <dbReference type="EMBL" id="SEF47394.1"/>
    </source>
</evidence>
<dbReference type="OrthoDB" id="9771902at2"/>
<dbReference type="InterPro" id="IPR047175">
    <property type="entry name" value="CotS-like"/>
</dbReference>
<feature type="domain" description="Aminoglycoside phosphotransferase" evidence="1">
    <location>
        <begin position="88"/>
        <end position="273"/>
    </location>
</feature>
<dbReference type="InterPro" id="IPR002575">
    <property type="entry name" value="Aminoglycoside_PTrfase"/>
</dbReference>
<dbReference type="PANTHER" id="PTHR39179">
    <property type="entry name" value="SPORE COAT PROTEIN I"/>
    <property type="match status" value="1"/>
</dbReference>
<proteinExistence type="predicted"/>
<organism evidence="2 3">
    <name type="scientific">Caloramator fervidus</name>
    <dbReference type="NCBI Taxonomy" id="29344"/>
    <lineage>
        <taxon>Bacteria</taxon>
        <taxon>Bacillati</taxon>
        <taxon>Bacillota</taxon>
        <taxon>Clostridia</taxon>
        <taxon>Eubacteriales</taxon>
        <taxon>Clostridiaceae</taxon>
        <taxon>Caloramator</taxon>
    </lineage>
</organism>
<dbReference type="NCBIfam" id="TIGR02906">
    <property type="entry name" value="spore_CotS"/>
    <property type="match status" value="1"/>
</dbReference>
<dbReference type="Proteomes" id="UP000242850">
    <property type="component" value="Unassembled WGS sequence"/>
</dbReference>
<dbReference type="GO" id="GO:0042601">
    <property type="term" value="C:endospore-forming forespore"/>
    <property type="evidence" value="ECO:0007669"/>
    <property type="project" value="TreeGrafter"/>
</dbReference>
<dbReference type="RefSeq" id="WP_103895334.1">
    <property type="nucleotide sequence ID" value="NZ_FNUK01000002.1"/>
</dbReference>
<dbReference type="PANTHER" id="PTHR39179:SF1">
    <property type="entry name" value="SPORE COAT PROTEIN I"/>
    <property type="match status" value="1"/>
</dbReference>
<dbReference type="AlphaFoldDB" id="A0A1H5SAF7"/>
<dbReference type="SUPFAM" id="SSF56112">
    <property type="entry name" value="Protein kinase-like (PK-like)"/>
    <property type="match status" value="1"/>
</dbReference>
<accession>A0A1H5SAF7</accession>
<evidence type="ECO:0000259" key="1">
    <source>
        <dbReference type="Pfam" id="PF01636"/>
    </source>
</evidence>
<protein>
    <submittedName>
        <fullName evidence="2">Spore coat protein, CotS family</fullName>
    </submittedName>
</protein>
<dbReference type="EMBL" id="FNUK01000002">
    <property type="protein sequence ID" value="SEF47394.1"/>
    <property type="molecule type" value="Genomic_DNA"/>
</dbReference>